<evidence type="ECO:0000256" key="1">
    <source>
        <dbReference type="ARBA" id="ARBA00006518"/>
    </source>
</evidence>
<dbReference type="EMBL" id="SGPJ01000086">
    <property type="protein sequence ID" value="THG99273.1"/>
    <property type="molecule type" value="Genomic_DNA"/>
</dbReference>
<evidence type="ECO:0000313" key="10">
    <source>
        <dbReference type="Proteomes" id="UP000309038"/>
    </source>
</evidence>
<comment type="caution">
    <text evidence="9">The sequence shown here is derived from an EMBL/GenBank/DDBJ whole genome shotgun (WGS) entry which is preliminary data.</text>
</comment>
<feature type="coiled-coil region" evidence="5">
    <location>
        <begin position="159"/>
        <end position="186"/>
    </location>
</feature>
<feature type="domain" description="Exocyst complex component Sec3 coiled-coil" evidence="7">
    <location>
        <begin position="53"/>
        <end position="182"/>
    </location>
</feature>
<dbReference type="InterPro" id="IPR019160">
    <property type="entry name" value="Sec3_CC"/>
</dbReference>
<dbReference type="GO" id="GO:0006887">
    <property type="term" value="P:exocytosis"/>
    <property type="evidence" value="ECO:0007669"/>
    <property type="project" value="UniProtKB-KW"/>
</dbReference>
<dbReference type="InterPro" id="IPR048628">
    <property type="entry name" value="Sec3_C"/>
</dbReference>
<evidence type="ECO:0000256" key="6">
    <source>
        <dbReference type="SAM" id="MobiDB-lite"/>
    </source>
</evidence>
<dbReference type="PANTHER" id="PTHR16092:SF14">
    <property type="entry name" value="EXOCYST COMPLEX COMPONENT 1 ISOFORM X1"/>
    <property type="match status" value="1"/>
</dbReference>
<dbReference type="GO" id="GO:0006893">
    <property type="term" value="P:Golgi to plasma membrane transport"/>
    <property type="evidence" value="ECO:0007669"/>
    <property type="project" value="TreeGrafter"/>
</dbReference>
<organism evidence="9 10">
    <name type="scientific">Hermanssonia centrifuga</name>
    <dbReference type="NCBI Taxonomy" id="98765"/>
    <lineage>
        <taxon>Eukaryota</taxon>
        <taxon>Fungi</taxon>
        <taxon>Dikarya</taxon>
        <taxon>Basidiomycota</taxon>
        <taxon>Agaricomycotina</taxon>
        <taxon>Agaricomycetes</taxon>
        <taxon>Polyporales</taxon>
        <taxon>Meruliaceae</taxon>
        <taxon>Hermanssonia</taxon>
    </lineage>
</organism>
<evidence type="ECO:0000259" key="7">
    <source>
        <dbReference type="Pfam" id="PF09763"/>
    </source>
</evidence>
<accession>A0A4S4KLY9</accession>
<keyword evidence="2" id="KW-0813">Transport</keyword>
<sequence>MTFKDEKDEGEGEGGEVGEETAQAMLTSVEEMLEGYEWASGDLLGGAGGSTTDQIEARLLDELMALEKANIHSFIESDDRVNIVLKYLDDAITELDGLDSVISSYKIHLNAVSDDITFIQSQDRGLQVQTQNQRALLTELEELLQTVQVDRDALLVLTQESLEKGVERLEEAATQLYKALQAGRDRDMAATMERLEEYRTYNSQFCKRLYDFLSIMCTAQGGDEDNDGFGNATPTGTTGRAAAGVRRAGTIVRSPLEARRERKEQAFMLVLERIAPMVYSEEEFIADFLQINDAALTFADYMGLENYFRRQAARSAGLSSATLKLVRGAMDLIFGFLPAELKIWLDAALAKDQLHIIGMVVCLERFLNDAEERGNAFFIGLLEKQHARLKGLFERRVGEHIKSVEETKLTSKKRNGVAPFIKYFPTYVSRVETQLIGSDTLEIRQIVDVSYDKIVQAMFAALKQMAKMDGEGEDKGQLNYHVILIENMHHFVAEMSQLDIGSVAAFLQKAQAIYDESLNAYVKIVLRRPFSKIIDYFEGVERLLKTTAPTEISSNGTYSKSALKKVVKEYNSKDIRKNVDALFKRVEKHFDEASEKATSEEVSSSTGIAPGTVLVGVWKACEEELLRITELFGKRITQCYASTAVTLEYNSGDVEAAFKRHRVAS</sequence>
<name>A0A4S4KLY9_9APHY</name>
<dbReference type="PANTHER" id="PTHR16092">
    <property type="entry name" value="SEC3/SYNTAXIN-RELATED"/>
    <property type="match status" value="1"/>
</dbReference>
<proteinExistence type="inferred from homology"/>
<dbReference type="GO" id="GO:0005886">
    <property type="term" value="C:plasma membrane"/>
    <property type="evidence" value="ECO:0007669"/>
    <property type="project" value="TreeGrafter"/>
</dbReference>
<keyword evidence="4 5" id="KW-0175">Coiled coil</keyword>
<evidence type="ECO:0000259" key="8">
    <source>
        <dbReference type="Pfam" id="PF20654"/>
    </source>
</evidence>
<evidence type="ECO:0000256" key="4">
    <source>
        <dbReference type="ARBA" id="ARBA00023054"/>
    </source>
</evidence>
<gene>
    <name evidence="9" type="ORF">EW026_g3047</name>
</gene>
<reference evidence="9 10" key="1">
    <citation type="submission" date="2019-02" db="EMBL/GenBank/DDBJ databases">
        <title>Genome sequencing of the rare red list fungi Phlebia centrifuga.</title>
        <authorList>
            <person name="Buettner E."/>
            <person name="Kellner H."/>
        </authorList>
    </citation>
    <scope>NUCLEOTIDE SEQUENCE [LARGE SCALE GENOMIC DNA]</scope>
    <source>
        <strain evidence="9 10">DSM 108282</strain>
    </source>
</reference>
<dbReference type="Pfam" id="PF20654">
    <property type="entry name" value="Sec3_C-term"/>
    <property type="match status" value="1"/>
</dbReference>
<comment type="similarity">
    <text evidence="1">Belongs to the SEC3 family.</text>
</comment>
<dbReference type="Proteomes" id="UP000309038">
    <property type="component" value="Unassembled WGS sequence"/>
</dbReference>
<evidence type="ECO:0008006" key="11">
    <source>
        <dbReference type="Google" id="ProtNLM"/>
    </source>
</evidence>
<dbReference type="GO" id="GO:0005546">
    <property type="term" value="F:phosphatidylinositol-4,5-bisphosphate binding"/>
    <property type="evidence" value="ECO:0007669"/>
    <property type="project" value="TreeGrafter"/>
</dbReference>
<evidence type="ECO:0000313" key="9">
    <source>
        <dbReference type="EMBL" id="THG99273.1"/>
    </source>
</evidence>
<dbReference type="Pfam" id="PF09763">
    <property type="entry name" value="Sec3_CC"/>
    <property type="match status" value="1"/>
</dbReference>
<evidence type="ECO:0000256" key="2">
    <source>
        <dbReference type="ARBA" id="ARBA00022448"/>
    </source>
</evidence>
<evidence type="ECO:0000256" key="5">
    <source>
        <dbReference type="SAM" id="Coils"/>
    </source>
</evidence>
<keyword evidence="3" id="KW-0268">Exocytosis</keyword>
<feature type="compositionally biased region" description="Acidic residues" evidence="6">
    <location>
        <begin position="8"/>
        <end position="19"/>
    </location>
</feature>
<feature type="region of interest" description="Disordered" evidence="6">
    <location>
        <begin position="1"/>
        <end position="20"/>
    </location>
</feature>
<protein>
    <recommendedName>
        <fullName evidence="11">Exocyst complex component Sec3 C-terminal domain-containing protein</fullName>
    </recommendedName>
</protein>
<feature type="domain" description="Exocyst complex component Sec3 C-terminal" evidence="8">
    <location>
        <begin position="288"/>
        <end position="641"/>
    </location>
</feature>
<keyword evidence="10" id="KW-1185">Reference proteome</keyword>
<dbReference type="AlphaFoldDB" id="A0A4S4KLY9"/>
<evidence type="ECO:0000256" key="3">
    <source>
        <dbReference type="ARBA" id="ARBA00022483"/>
    </source>
</evidence>
<dbReference type="GO" id="GO:0000145">
    <property type="term" value="C:exocyst"/>
    <property type="evidence" value="ECO:0007669"/>
    <property type="project" value="InterPro"/>
</dbReference>